<keyword evidence="4" id="KW-1185">Reference proteome</keyword>
<evidence type="ECO:0000256" key="1">
    <source>
        <dbReference type="SAM" id="MobiDB-lite"/>
    </source>
</evidence>
<protein>
    <recommendedName>
        <fullName evidence="2">2EXR domain-containing protein</fullName>
    </recommendedName>
</protein>
<dbReference type="AlphaFoldDB" id="A0A7C8IGB1"/>
<evidence type="ECO:0000313" key="4">
    <source>
        <dbReference type="Proteomes" id="UP000481858"/>
    </source>
</evidence>
<evidence type="ECO:0000259" key="2">
    <source>
        <dbReference type="Pfam" id="PF20150"/>
    </source>
</evidence>
<feature type="domain" description="2EXR" evidence="2">
    <location>
        <begin position="34"/>
        <end position="127"/>
    </location>
</feature>
<reference evidence="3 4" key="1">
    <citation type="submission" date="2019-12" db="EMBL/GenBank/DDBJ databases">
        <title>Draft genome sequence of the ascomycete Xylaria multiplex DSM 110363.</title>
        <authorList>
            <person name="Buettner E."/>
            <person name="Kellner H."/>
        </authorList>
    </citation>
    <scope>NUCLEOTIDE SEQUENCE [LARGE SCALE GENOMIC DNA]</scope>
    <source>
        <strain evidence="3 4">DSM 110363</strain>
    </source>
</reference>
<dbReference type="InterPro" id="IPR045518">
    <property type="entry name" value="2EXR"/>
</dbReference>
<dbReference type="Pfam" id="PF20150">
    <property type="entry name" value="2EXR"/>
    <property type="match status" value="1"/>
</dbReference>
<organism evidence="3 4">
    <name type="scientific">Xylaria multiplex</name>
    <dbReference type="NCBI Taxonomy" id="323545"/>
    <lineage>
        <taxon>Eukaryota</taxon>
        <taxon>Fungi</taxon>
        <taxon>Dikarya</taxon>
        <taxon>Ascomycota</taxon>
        <taxon>Pezizomycotina</taxon>
        <taxon>Sordariomycetes</taxon>
        <taxon>Xylariomycetidae</taxon>
        <taxon>Xylariales</taxon>
        <taxon>Xylariaceae</taxon>
        <taxon>Xylaria</taxon>
    </lineage>
</organism>
<sequence length="369" mass="41891">MTLYPPTTPASTTGTVDHDTDDSCSTSPDLQPQFPRFYDLPPELRYQIWRFAVPSPGINFFNVHSFPMDHEGCCRSVSPPWAYLDLRRLDIEDEDDQVFHYDPSTWQARDAVRQSCREARMICAIPESKATTITLTRPRRGLFVHAGDGQLRNTPLHAGSNDSRGFSIEPVVHRTVRVSVDEILCLSIENCSFNLPYEETPVFPDDDDDGDDVEGLVVGNDFDDGWAYDPQLTPELPRAIPASRLCASMARCSPGSLRCSADALRGLLYSHIPEYRDPGLGEMWSMRVRLERLLLMFDALTQAVGEHDLEELTSNPEVIRDRFGDCYVRFPWSGEFNHPSGFSITYRLTKIWPETTYSIKGRERGNQNM</sequence>
<dbReference type="Proteomes" id="UP000481858">
    <property type="component" value="Unassembled WGS sequence"/>
</dbReference>
<dbReference type="OrthoDB" id="5242916at2759"/>
<feature type="region of interest" description="Disordered" evidence="1">
    <location>
        <begin position="1"/>
        <end position="28"/>
    </location>
</feature>
<comment type="caution">
    <text evidence="3">The sequence shown here is derived from an EMBL/GenBank/DDBJ whole genome shotgun (WGS) entry which is preliminary data.</text>
</comment>
<gene>
    <name evidence="3" type="ORF">GQX73_g10891</name>
</gene>
<dbReference type="InParanoid" id="A0A7C8IGB1"/>
<proteinExistence type="predicted"/>
<name>A0A7C8IGB1_9PEZI</name>
<dbReference type="EMBL" id="WUBL01000297">
    <property type="protein sequence ID" value="KAF2962680.1"/>
    <property type="molecule type" value="Genomic_DNA"/>
</dbReference>
<evidence type="ECO:0000313" key="3">
    <source>
        <dbReference type="EMBL" id="KAF2962680.1"/>
    </source>
</evidence>
<accession>A0A7C8IGB1</accession>